<name>A0AC55D9A5_ECHTE</name>
<keyword evidence="1" id="KW-1185">Reference proteome</keyword>
<feature type="non-terminal residue" evidence="2">
    <location>
        <position position="1"/>
    </location>
</feature>
<proteinExistence type="predicted"/>
<accession>A0AC55D9A5</accession>
<protein>
    <submittedName>
        <fullName evidence="2">Leukocyte-associated immunoglobulin-like receptor 2</fullName>
    </submittedName>
</protein>
<evidence type="ECO:0000313" key="1">
    <source>
        <dbReference type="Proteomes" id="UP000694863"/>
    </source>
</evidence>
<dbReference type="RefSeq" id="XP_045148332.1">
    <property type="nucleotide sequence ID" value="XM_045292397.1"/>
</dbReference>
<reference evidence="2" key="1">
    <citation type="submission" date="2025-08" db="UniProtKB">
        <authorList>
            <consortium name="RefSeq"/>
        </authorList>
    </citation>
    <scope>IDENTIFICATION</scope>
</reference>
<organism evidence="1 2">
    <name type="scientific">Echinops telfairi</name>
    <name type="common">Lesser hedgehog tenrec</name>
    <dbReference type="NCBI Taxonomy" id="9371"/>
    <lineage>
        <taxon>Eukaryota</taxon>
        <taxon>Metazoa</taxon>
        <taxon>Chordata</taxon>
        <taxon>Craniata</taxon>
        <taxon>Vertebrata</taxon>
        <taxon>Euteleostomi</taxon>
        <taxon>Mammalia</taxon>
        <taxon>Eutheria</taxon>
        <taxon>Afrotheria</taxon>
        <taxon>Tenrecidae</taxon>
        <taxon>Tenrecinae</taxon>
        <taxon>Echinops</taxon>
    </lineage>
</organism>
<sequence length="172" mass="18615">RVHLCNGDLLTSTPRGVFSDSLLGHLTRPSISAVPGSVIPWGTCVTFVCRAPPGDYIFRLEKNGLSQHEYVKASSGNGTEARFPITSVNKDSGGYYCCLYYTGAEWSERSELLELVVTAPTSQNGTMKNSVCMALAAVVLLILVVILAEAWHSQCRSQCGSMGWRHDGTSQV</sequence>
<dbReference type="Proteomes" id="UP000694863">
    <property type="component" value="Unplaced"/>
</dbReference>
<gene>
    <name evidence="2" type="primary">LOC123521949</name>
</gene>
<evidence type="ECO:0000313" key="2">
    <source>
        <dbReference type="RefSeq" id="XP_045148332.1"/>
    </source>
</evidence>